<name>A0A1A7WKR0_9TELE</name>
<evidence type="ECO:0000313" key="1">
    <source>
        <dbReference type="EMBL" id="SBP06562.1"/>
    </source>
</evidence>
<proteinExistence type="predicted"/>
<reference evidence="1" key="1">
    <citation type="submission" date="2016-05" db="EMBL/GenBank/DDBJ databases">
        <authorList>
            <person name="Lavstsen T."/>
            <person name="Jespersen J.S."/>
        </authorList>
    </citation>
    <scope>NUCLEOTIDE SEQUENCE</scope>
    <source>
        <tissue evidence="1">Brain</tissue>
    </source>
</reference>
<protein>
    <submittedName>
        <fullName evidence="1">Uncharacterized protein</fullName>
    </submittedName>
</protein>
<accession>A0A1A7WKR0</accession>
<sequence>SGGTGTCLVTSIRDATRRVGTAVGTSAAPAAATLIRSLLETQQSVLSQLYWSLIYFD</sequence>
<reference evidence="1" key="2">
    <citation type="submission" date="2016-06" db="EMBL/GenBank/DDBJ databases">
        <title>The genome of a short-lived fish provides insights into sex chromosome evolution and the genetic control of aging.</title>
        <authorList>
            <person name="Reichwald K."/>
            <person name="Felder M."/>
            <person name="Petzold A."/>
            <person name="Koch P."/>
            <person name="Groth M."/>
            <person name="Platzer M."/>
        </authorList>
    </citation>
    <scope>NUCLEOTIDE SEQUENCE</scope>
    <source>
        <tissue evidence="1">Brain</tissue>
    </source>
</reference>
<dbReference type="EMBL" id="HADW01005162">
    <property type="protein sequence ID" value="SBP06562.1"/>
    <property type="molecule type" value="Transcribed_RNA"/>
</dbReference>
<gene>
    <name evidence="1" type="primary">Nfu_g_1_016489</name>
</gene>
<dbReference type="AlphaFoldDB" id="A0A1A7WKR0"/>
<organism evidence="1">
    <name type="scientific">Iconisemion striatum</name>
    <dbReference type="NCBI Taxonomy" id="60296"/>
    <lineage>
        <taxon>Eukaryota</taxon>
        <taxon>Metazoa</taxon>
        <taxon>Chordata</taxon>
        <taxon>Craniata</taxon>
        <taxon>Vertebrata</taxon>
        <taxon>Euteleostomi</taxon>
        <taxon>Actinopterygii</taxon>
        <taxon>Neopterygii</taxon>
        <taxon>Teleostei</taxon>
        <taxon>Neoteleostei</taxon>
        <taxon>Acanthomorphata</taxon>
        <taxon>Ovalentaria</taxon>
        <taxon>Atherinomorphae</taxon>
        <taxon>Cyprinodontiformes</taxon>
        <taxon>Nothobranchiidae</taxon>
        <taxon>Iconisemion</taxon>
    </lineage>
</organism>
<feature type="non-terminal residue" evidence="1">
    <location>
        <position position="1"/>
    </location>
</feature>